<dbReference type="InterPro" id="IPR036965">
    <property type="entry name" value="Terpene_synth_N_sf"/>
</dbReference>
<protein>
    <recommendedName>
        <fullName evidence="15">Sesquiterpene synthase</fullName>
    </recommendedName>
</protein>
<dbReference type="CDD" id="cd00684">
    <property type="entry name" value="Terpene_cyclase_plant_C1"/>
    <property type="match status" value="1"/>
</dbReference>
<evidence type="ECO:0000256" key="7">
    <source>
        <dbReference type="ARBA" id="ARBA00022490"/>
    </source>
</evidence>
<keyword evidence="10" id="KW-0464">Manganese</keyword>
<keyword evidence="14" id="KW-1185">Reference proteome</keyword>
<evidence type="ECO:0000256" key="3">
    <source>
        <dbReference type="ARBA" id="ARBA00004496"/>
    </source>
</evidence>
<dbReference type="GO" id="GO:0005737">
    <property type="term" value="C:cytoplasm"/>
    <property type="evidence" value="ECO:0007669"/>
    <property type="project" value="UniProtKB-SubCell"/>
</dbReference>
<dbReference type="InterPro" id="IPR008930">
    <property type="entry name" value="Terpenoid_cyclase/PrenylTrfase"/>
</dbReference>
<evidence type="ECO:0000313" key="13">
    <source>
        <dbReference type="EMBL" id="WVZ94924.1"/>
    </source>
</evidence>
<dbReference type="FunFam" id="1.10.600.10:FF:000007">
    <property type="entry name" value="Isoprene synthase, chloroplastic"/>
    <property type="match status" value="1"/>
</dbReference>
<comment type="cofactor">
    <cofactor evidence="1">
        <name>Mn(2+)</name>
        <dbReference type="ChEBI" id="CHEBI:29035"/>
    </cofactor>
</comment>
<dbReference type="SFLD" id="SFLDS00005">
    <property type="entry name" value="Isoprenoid_Synthase_Type_I"/>
    <property type="match status" value="1"/>
</dbReference>
<dbReference type="GO" id="GO:0016102">
    <property type="term" value="P:diterpenoid biosynthetic process"/>
    <property type="evidence" value="ECO:0007669"/>
    <property type="project" value="InterPro"/>
</dbReference>
<dbReference type="InterPro" id="IPR050148">
    <property type="entry name" value="Terpene_synthase-like"/>
</dbReference>
<evidence type="ECO:0000313" key="14">
    <source>
        <dbReference type="Proteomes" id="UP001341281"/>
    </source>
</evidence>
<dbReference type="SUPFAM" id="SSF48239">
    <property type="entry name" value="Terpenoid cyclases/Protein prenyltransferases"/>
    <property type="match status" value="1"/>
</dbReference>
<comment type="pathway">
    <text evidence="4">Secondary metabolite biosynthesis; terpenoid biosynthesis.</text>
</comment>
<dbReference type="SFLD" id="SFLDG01019">
    <property type="entry name" value="Terpene_Cyclase_Like_1_C_Termi"/>
    <property type="match status" value="1"/>
</dbReference>
<dbReference type="SUPFAM" id="SSF48576">
    <property type="entry name" value="Terpenoid synthases"/>
    <property type="match status" value="1"/>
</dbReference>
<dbReference type="GO" id="GO:0010333">
    <property type="term" value="F:terpene synthase activity"/>
    <property type="evidence" value="ECO:0007669"/>
    <property type="project" value="InterPro"/>
</dbReference>
<evidence type="ECO:0000256" key="9">
    <source>
        <dbReference type="ARBA" id="ARBA00022842"/>
    </source>
</evidence>
<gene>
    <name evidence="13" type="ORF">U9M48_040751</name>
</gene>
<evidence type="ECO:0000256" key="4">
    <source>
        <dbReference type="ARBA" id="ARBA00004721"/>
    </source>
</evidence>
<comment type="cofactor">
    <cofactor evidence="2">
        <name>Mg(2+)</name>
        <dbReference type="ChEBI" id="CHEBI:18420"/>
    </cofactor>
</comment>
<dbReference type="GO" id="GO:0000287">
    <property type="term" value="F:magnesium ion binding"/>
    <property type="evidence" value="ECO:0007669"/>
    <property type="project" value="InterPro"/>
</dbReference>
<evidence type="ECO:0000259" key="12">
    <source>
        <dbReference type="Pfam" id="PF03936"/>
    </source>
</evidence>
<keyword evidence="9" id="KW-0460">Magnesium</keyword>
<name>A0AAQ3UNV2_PASNO</name>
<organism evidence="13 14">
    <name type="scientific">Paspalum notatum var. saurae</name>
    <dbReference type="NCBI Taxonomy" id="547442"/>
    <lineage>
        <taxon>Eukaryota</taxon>
        <taxon>Viridiplantae</taxon>
        <taxon>Streptophyta</taxon>
        <taxon>Embryophyta</taxon>
        <taxon>Tracheophyta</taxon>
        <taxon>Spermatophyta</taxon>
        <taxon>Magnoliopsida</taxon>
        <taxon>Liliopsida</taxon>
        <taxon>Poales</taxon>
        <taxon>Poaceae</taxon>
        <taxon>PACMAD clade</taxon>
        <taxon>Panicoideae</taxon>
        <taxon>Andropogonodae</taxon>
        <taxon>Paspaleae</taxon>
        <taxon>Paspalinae</taxon>
        <taxon>Paspalum</taxon>
    </lineage>
</organism>
<dbReference type="InterPro" id="IPR008949">
    <property type="entry name" value="Isoprenoid_synthase_dom_sf"/>
</dbReference>
<dbReference type="Gene3D" id="1.50.10.130">
    <property type="entry name" value="Terpene synthase, N-terminal domain"/>
    <property type="match status" value="1"/>
</dbReference>
<evidence type="ECO:0000256" key="10">
    <source>
        <dbReference type="ARBA" id="ARBA00023211"/>
    </source>
</evidence>
<evidence type="ECO:0000256" key="1">
    <source>
        <dbReference type="ARBA" id="ARBA00001936"/>
    </source>
</evidence>
<dbReference type="InterPro" id="IPR001906">
    <property type="entry name" value="Terpene_synth_N"/>
</dbReference>
<dbReference type="EMBL" id="CP144753">
    <property type="protein sequence ID" value="WVZ94924.1"/>
    <property type="molecule type" value="Genomic_DNA"/>
</dbReference>
<sequence length="538" mass="62864">MALPASACHSKKAVELQKTTTFHPSLWGDFFLTYQPPTAPQRAYMQERADVLREDVRKIVKGSTELPETLDLIITLQRLGLDYYYESEIEKLLHDVYNSDYNDKDLNLVSMRFYLLRKSNYDVPSDVFLKFKTEDGKFAVPDTRSLLSLYNAAYLRRHGDKVLDEAISFTRCCLQDILDHAESPFTKEVSSSLRTPLFRRVGILEARDYIPTYEKEATRNEAILEFAKLNFNLQQLVFCEEVKHCTVWWKEFLAKSKMTFVRDRIVEVYFWMNGACYDPPYSHSRIILTKITSLVTILDDMFDTYGTTEECMKFAEATYRWDESAVSLLPEYMKGFYLFLLETFYSFEDELGPEKSYRMKRLVQQYSKEVKWRDEEYVPRTMSEHLQVSMESIGSVALACAAYVGMDDVITKEILEWVLSYPEFLTTFGIFVRLSNDLVSTKREQTADHSASTVHCYMKEHGTTMNDACEKIKELTEDSWKDMIEQRLALKEIPKVVPETVFHFSRTADNMYKTCDAFTYSQALKEMIELLLVKPIRE</sequence>
<dbReference type="Pfam" id="PF03936">
    <property type="entry name" value="Terpene_synth_C"/>
    <property type="match status" value="1"/>
</dbReference>
<evidence type="ECO:0008006" key="15">
    <source>
        <dbReference type="Google" id="ProtNLM"/>
    </source>
</evidence>
<dbReference type="Proteomes" id="UP001341281">
    <property type="component" value="Chromosome 09"/>
</dbReference>
<keyword evidence="8" id="KW-0479">Metal-binding</keyword>
<dbReference type="PANTHER" id="PTHR31225">
    <property type="entry name" value="OS04G0344100 PROTEIN-RELATED"/>
    <property type="match status" value="1"/>
</dbReference>
<comment type="subcellular location">
    <subcellularLocation>
        <location evidence="3">Cytoplasm</location>
    </subcellularLocation>
</comment>
<evidence type="ECO:0000256" key="8">
    <source>
        <dbReference type="ARBA" id="ARBA00022723"/>
    </source>
</evidence>
<proteinExistence type="inferred from homology"/>
<evidence type="ECO:0000259" key="11">
    <source>
        <dbReference type="Pfam" id="PF01397"/>
    </source>
</evidence>
<dbReference type="PANTHER" id="PTHR31225:SF168">
    <property type="entry name" value="INACTIVE SESQUITHUJENE SYNTHASE"/>
    <property type="match status" value="1"/>
</dbReference>
<accession>A0AAQ3UNV2</accession>
<comment type="subunit">
    <text evidence="6">Monomer.</text>
</comment>
<dbReference type="InterPro" id="IPR044814">
    <property type="entry name" value="Terpene_cyclase_plant_C1"/>
</dbReference>
<evidence type="ECO:0000256" key="2">
    <source>
        <dbReference type="ARBA" id="ARBA00001946"/>
    </source>
</evidence>
<dbReference type="Gene3D" id="1.10.600.10">
    <property type="entry name" value="Farnesyl Diphosphate Synthase"/>
    <property type="match status" value="1"/>
</dbReference>
<dbReference type="InterPro" id="IPR005630">
    <property type="entry name" value="Terpene_synthase_metal-bd"/>
</dbReference>
<dbReference type="Pfam" id="PF01397">
    <property type="entry name" value="Terpene_synth"/>
    <property type="match status" value="1"/>
</dbReference>
<evidence type="ECO:0000256" key="5">
    <source>
        <dbReference type="ARBA" id="ARBA00006333"/>
    </source>
</evidence>
<reference evidence="13 14" key="1">
    <citation type="submission" date="2024-02" db="EMBL/GenBank/DDBJ databases">
        <title>High-quality chromosome-scale genome assembly of Pensacola bahiagrass (Paspalum notatum Flugge var. saurae).</title>
        <authorList>
            <person name="Vega J.M."/>
            <person name="Podio M."/>
            <person name="Orjuela J."/>
            <person name="Siena L.A."/>
            <person name="Pessino S.C."/>
            <person name="Combes M.C."/>
            <person name="Mariac C."/>
            <person name="Albertini E."/>
            <person name="Pupilli F."/>
            <person name="Ortiz J.P.A."/>
            <person name="Leblanc O."/>
        </authorList>
    </citation>
    <scope>NUCLEOTIDE SEQUENCE [LARGE SCALE GENOMIC DNA]</scope>
    <source>
        <strain evidence="13">R1</strain>
        <tissue evidence="13">Leaf</tissue>
    </source>
</reference>
<evidence type="ECO:0000256" key="6">
    <source>
        <dbReference type="ARBA" id="ARBA00011245"/>
    </source>
</evidence>
<feature type="domain" description="Terpene synthase metal-binding" evidence="12">
    <location>
        <begin position="252"/>
        <end position="482"/>
    </location>
</feature>
<feature type="domain" description="Terpene synthase N-terminal" evidence="11">
    <location>
        <begin position="26"/>
        <end position="193"/>
    </location>
</feature>
<dbReference type="InterPro" id="IPR034741">
    <property type="entry name" value="Terpene_cyclase-like_1_C"/>
</dbReference>
<dbReference type="AlphaFoldDB" id="A0AAQ3UNV2"/>
<comment type="similarity">
    <text evidence="5">Belongs to the terpene synthase family.</text>
</comment>
<keyword evidence="7" id="KW-0963">Cytoplasm</keyword>